<feature type="region of interest" description="Disordered" evidence="1">
    <location>
        <begin position="1"/>
        <end position="26"/>
    </location>
</feature>
<evidence type="ECO:0000313" key="3">
    <source>
        <dbReference type="Proteomes" id="UP000821853"/>
    </source>
</evidence>
<dbReference type="Proteomes" id="UP000821853">
    <property type="component" value="Unassembled WGS sequence"/>
</dbReference>
<organism evidence="2 3">
    <name type="scientific">Haemaphysalis longicornis</name>
    <name type="common">Bush tick</name>
    <dbReference type="NCBI Taxonomy" id="44386"/>
    <lineage>
        <taxon>Eukaryota</taxon>
        <taxon>Metazoa</taxon>
        <taxon>Ecdysozoa</taxon>
        <taxon>Arthropoda</taxon>
        <taxon>Chelicerata</taxon>
        <taxon>Arachnida</taxon>
        <taxon>Acari</taxon>
        <taxon>Parasitiformes</taxon>
        <taxon>Ixodida</taxon>
        <taxon>Ixodoidea</taxon>
        <taxon>Ixodidae</taxon>
        <taxon>Haemaphysalinae</taxon>
        <taxon>Haemaphysalis</taxon>
    </lineage>
</organism>
<dbReference type="VEuPathDB" id="VectorBase:HLOH_054237"/>
<protein>
    <submittedName>
        <fullName evidence="2">Uncharacterized protein</fullName>
    </submittedName>
</protein>
<evidence type="ECO:0000256" key="1">
    <source>
        <dbReference type="SAM" id="MobiDB-lite"/>
    </source>
</evidence>
<proteinExistence type="predicted"/>
<accession>A0A9J6HDK3</accession>
<dbReference type="AlphaFoldDB" id="A0A9J6HDK3"/>
<name>A0A9J6HDK3_HAELO</name>
<dbReference type="EMBL" id="JABSTR010003829">
    <property type="protein sequence ID" value="KAH9385081.1"/>
    <property type="molecule type" value="Genomic_DNA"/>
</dbReference>
<evidence type="ECO:0000313" key="2">
    <source>
        <dbReference type="EMBL" id="KAH9385081.1"/>
    </source>
</evidence>
<gene>
    <name evidence="2" type="ORF">HPB48_027118</name>
</gene>
<reference evidence="2 3" key="1">
    <citation type="journal article" date="2020" name="Cell">
        <title>Large-Scale Comparative Analyses of Tick Genomes Elucidate Their Genetic Diversity and Vector Capacities.</title>
        <authorList>
            <consortium name="Tick Genome and Microbiome Consortium (TIGMIC)"/>
            <person name="Jia N."/>
            <person name="Wang J."/>
            <person name="Shi W."/>
            <person name="Du L."/>
            <person name="Sun Y."/>
            <person name="Zhan W."/>
            <person name="Jiang J.F."/>
            <person name="Wang Q."/>
            <person name="Zhang B."/>
            <person name="Ji P."/>
            <person name="Bell-Sakyi L."/>
            <person name="Cui X.M."/>
            <person name="Yuan T.T."/>
            <person name="Jiang B.G."/>
            <person name="Yang W.F."/>
            <person name="Lam T.T."/>
            <person name="Chang Q.C."/>
            <person name="Ding S.J."/>
            <person name="Wang X.J."/>
            <person name="Zhu J.G."/>
            <person name="Ruan X.D."/>
            <person name="Zhao L."/>
            <person name="Wei J.T."/>
            <person name="Ye R.Z."/>
            <person name="Que T.C."/>
            <person name="Du C.H."/>
            <person name="Zhou Y.H."/>
            <person name="Cheng J.X."/>
            <person name="Dai P.F."/>
            <person name="Guo W.B."/>
            <person name="Han X.H."/>
            <person name="Huang E.J."/>
            <person name="Li L.F."/>
            <person name="Wei W."/>
            <person name="Gao Y.C."/>
            <person name="Liu J.Z."/>
            <person name="Shao H.Z."/>
            <person name="Wang X."/>
            <person name="Wang C.C."/>
            <person name="Yang T.C."/>
            <person name="Huo Q.B."/>
            <person name="Li W."/>
            <person name="Chen H.Y."/>
            <person name="Chen S.E."/>
            <person name="Zhou L.G."/>
            <person name="Ni X.B."/>
            <person name="Tian J.H."/>
            <person name="Sheng Y."/>
            <person name="Liu T."/>
            <person name="Pan Y.S."/>
            <person name="Xia L.Y."/>
            <person name="Li J."/>
            <person name="Zhao F."/>
            <person name="Cao W.C."/>
        </authorList>
    </citation>
    <scope>NUCLEOTIDE SEQUENCE [LARGE SCALE GENOMIC DNA]</scope>
    <source>
        <strain evidence="2">HaeL-2018</strain>
    </source>
</reference>
<comment type="caution">
    <text evidence="2">The sequence shown here is derived from an EMBL/GenBank/DDBJ whole genome shotgun (WGS) entry which is preliminary data.</text>
</comment>
<sequence length="97" mass="10836">MSRLAPTAEGSLPQSGHHDAYPAQPLPNFGVPLMWRPCRPGPHHLGMPPEPFREIPSEERWEASLCSPDPDLQVRLVNRAEEVTEKHRPRVTTSSPA</sequence>
<keyword evidence="3" id="KW-1185">Reference proteome</keyword>